<dbReference type="RefSeq" id="WP_002696121.1">
    <property type="nucleotide sequence ID" value="NZ_AAWS01000010.1"/>
</dbReference>
<proteinExistence type="predicted"/>
<keyword evidence="2" id="KW-1185">Reference proteome</keyword>
<dbReference type="OrthoDB" id="1093774at2"/>
<evidence type="ECO:0000313" key="2">
    <source>
        <dbReference type="Proteomes" id="UP000004095"/>
    </source>
</evidence>
<dbReference type="AlphaFoldDB" id="A1ZJB0"/>
<evidence type="ECO:0000313" key="1">
    <source>
        <dbReference type="EMBL" id="EAY29646.1"/>
    </source>
</evidence>
<dbReference type="eggNOG" id="ENOG502ZRHQ">
    <property type="taxonomic scope" value="Bacteria"/>
</dbReference>
<gene>
    <name evidence="1" type="ORF">M23134_00530</name>
</gene>
<protein>
    <submittedName>
        <fullName evidence="1">Uncharacterized protein</fullName>
    </submittedName>
</protein>
<sequence length="265" mass="30906">MTNLKYYILLFFLLLEACQTLPEGNTSRSKAHLRQVMPHSTTLRPRATVDTINQHKMVDSLYRQLQTAYEANSTKQLEAFLQSWAIYSAKQHNHYPASDTVAPALTQLFMDMFSPFDFSPFGWKQRKEKTDFTGVKYLVIQGQLPYAIDFAKNMPWDTLRHFSPPIKYKGVITLYFHEIYQKVFDKFLADEVSYKKRDFLGKLLNMPLSLVTDITAQPKIDQIQLNTRLNGAVVDYYLEGSFMRSWLMKQGNHWVIVHNEQTGIE</sequence>
<name>A1ZJB0_MICM2</name>
<comment type="caution">
    <text evidence="1">The sequence shown here is derived from an EMBL/GenBank/DDBJ whole genome shotgun (WGS) entry which is preliminary data.</text>
</comment>
<reference evidence="1 2" key="1">
    <citation type="submission" date="2007-01" db="EMBL/GenBank/DDBJ databases">
        <authorList>
            <person name="Haygood M."/>
            <person name="Podell S."/>
            <person name="Anderson C."/>
            <person name="Hopkinson B."/>
            <person name="Roe K."/>
            <person name="Barbeau K."/>
            <person name="Gaasterland T."/>
            <person name="Ferriera S."/>
            <person name="Johnson J."/>
            <person name="Kravitz S."/>
            <person name="Beeson K."/>
            <person name="Sutton G."/>
            <person name="Rogers Y.-H."/>
            <person name="Friedman R."/>
            <person name="Frazier M."/>
            <person name="Venter J.C."/>
        </authorList>
    </citation>
    <scope>NUCLEOTIDE SEQUENCE [LARGE SCALE GENOMIC DNA]</scope>
    <source>
        <strain evidence="1 2">ATCC 23134</strain>
    </source>
</reference>
<dbReference type="EMBL" id="AAWS01000010">
    <property type="protein sequence ID" value="EAY29646.1"/>
    <property type="molecule type" value="Genomic_DNA"/>
</dbReference>
<accession>A1ZJB0</accession>
<dbReference type="Proteomes" id="UP000004095">
    <property type="component" value="Unassembled WGS sequence"/>
</dbReference>
<organism evidence="1 2">
    <name type="scientific">Microscilla marina ATCC 23134</name>
    <dbReference type="NCBI Taxonomy" id="313606"/>
    <lineage>
        <taxon>Bacteria</taxon>
        <taxon>Pseudomonadati</taxon>
        <taxon>Bacteroidota</taxon>
        <taxon>Cytophagia</taxon>
        <taxon>Cytophagales</taxon>
        <taxon>Microscillaceae</taxon>
        <taxon>Microscilla</taxon>
    </lineage>
</organism>